<evidence type="ECO:0000256" key="9">
    <source>
        <dbReference type="SAM" id="MobiDB-lite"/>
    </source>
</evidence>
<keyword evidence="7" id="KW-0804">Transcription</keyword>
<dbReference type="GO" id="GO:0005737">
    <property type="term" value="C:cytoplasm"/>
    <property type="evidence" value="ECO:0007669"/>
    <property type="project" value="UniProtKB-SubCell"/>
</dbReference>
<evidence type="ECO:0000256" key="5">
    <source>
        <dbReference type="ARBA" id="ARBA00022491"/>
    </source>
</evidence>
<dbReference type="AlphaFoldDB" id="Q755Q8"/>
<feature type="compositionally biased region" description="Polar residues" evidence="9">
    <location>
        <begin position="1"/>
        <end position="13"/>
    </location>
</feature>
<name>Q755Q8_EREGS</name>
<comment type="subcellular location">
    <subcellularLocation>
        <location evidence="2">Cytoplasm</location>
    </subcellularLocation>
    <subcellularLocation>
        <location evidence="1">Nucleus</location>
    </subcellularLocation>
</comment>
<keyword evidence="6" id="KW-0805">Transcription regulation</keyword>
<reference evidence="10 11" key="1">
    <citation type="journal article" date="2004" name="Science">
        <title>The Ashbya gossypii genome as a tool for mapping the ancient Saccharomyces cerevisiae genome.</title>
        <authorList>
            <person name="Dietrich F.S."/>
            <person name="Voegeli S."/>
            <person name="Brachat S."/>
            <person name="Lerch A."/>
            <person name="Gates K."/>
            <person name="Steiner S."/>
            <person name="Mohr C."/>
            <person name="Pohlmann R."/>
            <person name="Luedi P."/>
            <person name="Choi S."/>
            <person name="Wing R.A."/>
            <person name="Flavier A."/>
            <person name="Gaffney T.D."/>
            <person name="Philippsen P."/>
        </authorList>
    </citation>
    <scope>NUCLEOTIDE SEQUENCE [LARGE SCALE GENOMIC DNA]</scope>
    <source>
        <strain evidence="11">ATCC 10895 / CBS 109.51 / FGSC 9923 / NRRL Y-1056</strain>
    </source>
</reference>
<dbReference type="InParanoid" id="Q755Q8"/>
<feature type="region of interest" description="Disordered" evidence="9">
    <location>
        <begin position="1"/>
        <end position="86"/>
    </location>
</feature>
<dbReference type="GO" id="GO:0005634">
    <property type="term" value="C:nucleus"/>
    <property type="evidence" value="ECO:0007669"/>
    <property type="project" value="UniProtKB-SubCell"/>
</dbReference>
<gene>
    <name evidence="10" type="ORF">AGOS_AFL180C</name>
</gene>
<evidence type="ECO:0000313" key="10">
    <source>
        <dbReference type="EMBL" id="AAS53194.2"/>
    </source>
</evidence>
<keyword evidence="11" id="KW-1185">Reference proteome</keyword>
<organism evidence="10 11">
    <name type="scientific">Eremothecium gossypii (strain ATCC 10895 / CBS 109.51 / FGSC 9923 / NRRL Y-1056)</name>
    <name type="common">Yeast</name>
    <name type="synonym">Ashbya gossypii</name>
    <dbReference type="NCBI Taxonomy" id="284811"/>
    <lineage>
        <taxon>Eukaryota</taxon>
        <taxon>Fungi</taxon>
        <taxon>Dikarya</taxon>
        <taxon>Ascomycota</taxon>
        <taxon>Saccharomycotina</taxon>
        <taxon>Saccharomycetes</taxon>
        <taxon>Saccharomycetales</taxon>
        <taxon>Saccharomycetaceae</taxon>
        <taxon>Eremothecium</taxon>
    </lineage>
</organism>
<evidence type="ECO:0000256" key="6">
    <source>
        <dbReference type="ARBA" id="ARBA00023015"/>
    </source>
</evidence>
<sequence>MVARQSSAHTRAQTIGMRSPLRELSGSQINQRRRDRAAKERAAPAWGAGTPRSPRGRAAGRPPSPRPALLATPDSDGAQPGSPRARQQLHAMKVRLQLAYYKYRTNQAHLNFHQLKQRYQCVKPRTLACTAALRTPVKVSGAGPSPTSTPTSVKAAKSLLQLFSASAAAPTEHIH</sequence>
<dbReference type="RefSeq" id="NP_985370.2">
    <property type="nucleotide sequence ID" value="NM_210724.2"/>
</dbReference>
<keyword evidence="5" id="KW-0678">Repressor</keyword>
<protein>
    <submittedName>
        <fullName evidence="10">AFL180Cp</fullName>
    </submittedName>
</protein>
<dbReference type="OrthoDB" id="4061338at2759"/>
<evidence type="ECO:0000256" key="2">
    <source>
        <dbReference type="ARBA" id="ARBA00004496"/>
    </source>
</evidence>
<keyword evidence="8" id="KW-0539">Nucleus</keyword>
<dbReference type="GeneID" id="4621595"/>
<dbReference type="KEGG" id="ago:AGOS_AFL180C"/>
<dbReference type="Pfam" id="PF08528">
    <property type="entry name" value="Whi5"/>
    <property type="match status" value="1"/>
</dbReference>
<evidence type="ECO:0000313" key="11">
    <source>
        <dbReference type="Proteomes" id="UP000000591"/>
    </source>
</evidence>
<keyword evidence="4" id="KW-0963">Cytoplasm</keyword>
<dbReference type="Proteomes" id="UP000000591">
    <property type="component" value="Chromosome VI"/>
</dbReference>
<evidence type="ECO:0000256" key="8">
    <source>
        <dbReference type="ARBA" id="ARBA00023242"/>
    </source>
</evidence>
<feature type="compositionally biased region" description="Low complexity" evidence="9">
    <location>
        <begin position="43"/>
        <end position="73"/>
    </location>
</feature>
<reference evidence="11" key="2">
    <citation type="journal article" date="2013" name="G3 (Bethesda)">
        <title>Genomes of Ashbya fungi isolated from insects reveal four mating-type loci, numerous translocations, lack of transposons, and distinct gene duplications.</title>
        <authorList>
            <person name="Dietrich F.S."/>
            <person name="Voegeli S."/>
            <person name="Kuo S."/>
            <person name="Philippsen P."/>
        </authorList>
    </citation>
    <scope>GENOME REANNOTATION</scope>
    <source>
        <strain evidence="11">ATCC 10895 / CBS 109.51 / FGSC 9923 / NRRL Y-1056</strain>
    </source>
</reference>
<proteinExistence type="inferred from homology"/>
<dbReference type="EMBL" id="AE016819">
    <property type="protein sequence ID" value="AAS53194.2"/>
    <property type="molecule type" value="Genomic_DNA"/>
</dbReference>
<evidence type="ECO:0000256" key="4">
    <source>
        <dbReference type="ARBA" id="ARBA00022490"/>
    </source>
</evidence>
<comment type="similarity">
    <text evidence="3">Belongs to the WHI5/NRM1 family.</text>
</comment>
<accession>Q755Q8</accession>
<evidence type="ECO:0000256" key="1">
    <source>
        <dbReference type="ARBA" id="ARBA00004123"/>
    </source>
</evidence>
<evidence type="ECO:0000256" key="7">
    <source>
        <dbReference type="ARBA" id="ARBA00023163"/>
    </source>
</evidence>
<dbReference type="HOGENOM" id="CLU_1510242_0_0_1"/>
<dbReference type="InterPro" id="IPR013734">
    <property type="entry name" value="TF_Nrm1/Whi5"/>
</dbReference>
<evidence type="ECO:0000256" key="3">
    <source>
        <dbReference type="ARBA" id="ARBA00006922"/>
    </source>
</evidence>